<reference evidence="3 4" key="1">
    <citation type="submission" date="2024-05" db="EMBL/GenBank/DDBJ databases">
        <title>De novo assembly of an allotetraploid wild potato.</title>
        <authorList>
            <person name="Hosaka A.J."/>
        </authorList>
    </citation>
    <scope>NUCLEOTIDE SEQUENCE [LARGE SCALE GENOMIC DNA]</scope>
    <source>
        <tissue evidence="3">Young leaves</tissue>
    </source>
</reference>
<accession>A0ABD2UM53</accession>
<evidence type="ECO:0008006" key="5">
    <source>
        <dbReference type="Google" id="ProtNLM"/>
    </source>
</evidence>
<feature type="compositionally biased region" description="Polar residues" evidence="1">
    <location>
        <begin position="1"/>
        <end position="10"/>
    </location>
</feature>
<evidence type="ECO:0000256" key="1">
    <source>
        <dbReference type="SAM" id="MobiDB-lite"/>
    </source>
</evidence>
<dbReference type="AlphaFoldDB" id="A0ABD2UM53"/>
<proteinExistence type="predicted"/>
<name>A0ABD2UM53_9SOLN</name>
<feature type="transmembrane region" description="Helical" evidence="2">
    <location>
        <begin position="73"/>
        <end position="91"/>
    </location>
</feature>
<feature type="region of interest" description="Disordered" evidence="1">
    <location>
        <begin position="1"/>
        <end position="27"/>
    </location>
</feature>
<keyword evidence="4" id="KW-1185">Reference proteome</keyword>
<evidence type="ECO:0000256" key="2">
    <source>
        <dbReference type="SAM" id="Phobius"/>
    </source>
</evidence>
<protein>
    <recommendedName>
        <fullName evidence="5">Transmembrane protein</fullName>
    </recommendedName>
</protein>
<dbReference type="Proteomes" id="UP001627284">
    <property type="component" value="Unassembled WGS sequence"/>
</dbReference>
<evidence type="ECO:0000313" key="4">
    <source>
        <dbReference type="Proteomes" id="UP001627284"/>
    </source>
</evidence>
<feature type="compositionally biased region" description="Polar residues" evidence="1">
    <location>
        <begin position="18"/>
        <end position="27"/>
    </location>
</feature>
<keyword evidence="2" id="KW-0812">Transmembrane</keyword>
<keyword evidence="2" id="KW-1133">Transmembrane helix</keyword>
<organism evidence="3 4">
    <name type="scientific">Solanum stoloniferum</name>
    <dbReference type="NCBI Taxonomy" id="62892"/>
    <lineage>
        <taxon>Eukaryota</taxon>
        <taxon>Viridiplantae</taxon>
        <taxon>Streptophyta</taxon>
        <taxon>Embryophyta</taxon>
        <taxon>Tracheophyta</taxon>
        <taxon>Spermatophyta</taxon>
        <taxon>Magnoliopsida</taxon>
        <taxon>eudicotyledons</taxon>
        <taxon>Gunneridae</taxon>
        <taxon>Pentapetalae</taxon>
        <taxon>asterids</taxon>
        <taxon>lamiids</taxon>
        <taxon>Solanales</taxon>
        <taxon>Solanaceae</taxon>
        <taxon>Solanoideae</taxon>
        <taxon>Solaneae</taxon>
        <taxon>Solanum</taxon>
    </lineage>
</organism>
<evidence type="ECO:0000313" key="3">
    <source>
        <dbReference type="EMBL" id="KAL3369579.1"/>
    </source>
</evidence>
<gene>
    <name evidence="3" type="ORF">AABB24_010095</name>
</gene>
<sequence length="148" mass="17293">MNNGTTSYLQRENKKSKSLTSSGAASWRQRTTSRVAISLPPCTSTEIRRKQADRMKLVSDNDPSIYFDCNFDMAIFLYGCFLSVLFLILNFHSRKNKIPPFTSNKRRIYRRRLGFGEWGERGRIPNSKIEFFPQFNQTPFPLRFQPIP</sequence>
<comment type="caution">
    <text evidence="3">The sequence shown here is derived from an EMBL/GenBank/DDBJ whole genome shotgun (WGS) entry which is preliminary data.</text>
</comment>
<dbReference type="EMBL" id="JBJKTR010000005">
    <property type="protein sequence ID" value="KAL3369579.1"/>
    <property type="molecule type" value="Genomic_DNA"/>
</dbReference>
<keyword evidence="2" id="KW-0472">Membrane</keyword>